<sequence length="249" mass="27819">MKRKTDFLLIFASIVVIVSIPLFYGSVYTRFKEFTIRRAFVSGKVIGVSPSYVSGMVVKMYVKEGDSVKKGQMIALIDDTLYKAEVEKKQSKLNSMLFELERLDNMTNSYAYSSLKDEIEVLKKDVKLSQLMLSYTRIVSPIDGVVAKDAVHVGDSVSPSSVVVYLYKPSTIYVRAFVDVENAKYLKIGKTVILKDVATKAKSEGKIEKLGGIDVFSICNNGRYMPVSISLKSKKGFNFSDPVLVIVKR</sequence>
<evidence type="ECO:0000256" key="2">
    <source>
        <dbReference type="ARBA" id="ARBA00023054"/>
    </source>
</evidence>
<feature type="transmembrane region" description="Helical" evidence="3">
    <location>
        <begin position="7"/>
        <end position="28"/>
    </location>
</feature>
<keyword evidence="6" id="KW-1185">Reference proteome</keyword>
<dbReference type="KEGG" id="hmr:Hipma_0568"/>
<dbReference type="RefSeq" id="WP_013681580.1">
    <property type="nucleotide sequence ID" value="NC_015318.1"/>
</dbReference>
<evidence type="ECO:0000256" key="3">
    <source>
        <dbReference type="SAM" id="Phobius"/>
    </source>
</evidence>
<keyword evidence="2" id="KW-0175">Coiled coil</keyword>
<keyword evidence="3" id="KW-1133">Transmembrane helix</keyword>
<dbReference type="Pfam" id="PF25917">
    <property type="entry name" value="BSH_RND"/>
    <property type="match status" value="1"/>
</dbReference>
<dbReference type="AlphaFoldDB" id="F2LUT4"/>
<evidence type="ECO:0000313" key="6">
    <source>
        <dbReference type="Proteomes" id="UP000008139"/>
    </source>
</evidence>
<comment type="subcellular location">
    <subcellularLocation>
        <location evidence="1">Cell envelope</location>
    </subcellularLocation>
</comment>
<dbReference type="Gene3D" id="1.10.287.470">
    <property type="entry name" value="Helix hairpin bin"/>
    <property type="match status" value="1"/>
</dbReference>
<evidence type="ECO:0000259" key="4">
    <source>
        <dbReference type="Pfam" id="PF25917"/>
    </source>
</evidence>
<dbReference type="Gene3D" id="2.40.50.100">
    <property type="match status" value="2"/>
</dbReference>
<evidence type="ECO:0000256" key="1">
    <source>
        <dbReference type="ARBA" id="ARBA00004196"/>
    </source>
</evidence>
<dbReference type="STRING" id="760142.Hipma_0568"/>
<protein>
    <submittedName>
        <fullName evidence="5">Secretion protein HlyD family protein</fullName>
    </submittedName>
</protein>
<feature type="domain" description="Multidrug resistance protein MdtA-like barrel-sandwich hybrid" evidence="4">
    <location>
        <begin position="51"/>
        <end position="158"/>
    </location>
</feature>
<dbReference type="HOGENOM" id="CLU_1114622_0_0_7"/>
<dbReference type="GO" id="GO:0030313">
    <property type="term" value="C:cell envelope"/>
    <property type="evidence" value="ECO:0007669"/>
    <property type="project" value="UniProtKB-SubCell"/>
</dbReference>
<dbReference type="InterPro" id="IPR050465">
    <property type="entry name" value="UPF0194_transport"/>
</dbReference>
<dbReference type="Proteomes" id="UP000008139">
    <property type="component" value="Chromosome"/>
</dbReference>
<accession>F2LUT4</accession>
<dbReference type="OrthoDB" id="9800209at2"/>
<proteinExistence type="predicted"/>
<reference evidence="5 6" key="1">
    <citation type="journal article" date="2011" name="Stand. Genomic Sci.">
        <title>Complete genome sequence of the thermophilic sulfur-reducer Hippea maritima type strain (MH(2)).</title>
        <authorList>
            <person name="Huntemann M."/>
            <person name="Lu M."/>
            <person name="Nolan M."/>
            <person name="Lapidus A."/>
            <person name="Lucas S."/>
            <person name="Hammon N."/>
            <person name="Deshpande S."/>
            <person name="Cheng J.F."/>
            <person name="Tapia R."/>
            <person name="Han C."/>
            <person name="Goodwin L."/>
            <person name="Pitluck S."/>
            <person name="Liolios K."/>
            <person name="Pagani I."/>
            <person name="Ivanova N."/>
            <person name="Ovchinikova G."/>
            <person name="Pati A."/>
            <person name="Chen A."/>
            <person name="Palaniappan K."/>
            <person name="Land M."/>
            <person name="Hauser L."/>
            <person name="Jeffries C.D."/>
            <person name="Detter J.C."/>
            <person name="Brambilla E.M."/>
            <person name="Rohde M."/>
            <person name="Spring S."/>
            <person name="Goker M."/>
            <person name="Woyke T."/>
            <person name="Bristow J."/>
            <person name="Eisen J.A."/>
            <person name="Markowitz V."/>
            <person name="Hugenholtz P."/>
            <person name="Kyrpides N.C."/>
            <person name="Klenk H.P."/>
            <person name="Mavromatis K."/>
        </authorList>
    </citation>
    <scope>NUCLEOTIDE SEQUENCE [LARGE SCALE GENOMIC DNA]</scope>
    <source>
        <strain evidence="6">ATCC 700847 / DSM 10411 / MH2</strain>
    </source>
</reference>
<dbReference type="eggNOG" id="COG0845">
    <property type="taxonomic scope" value="Bacteria"/>
</dbReference>
<dbReference type="InParanoid" id="F2LUT4"/>
<keyword evidence="3" id="KW-0472">Membrane</keyword>
<dbReference type="EMBL" id="CP002606">
    <property type="protein sequence ID" value="AEA33539.1"/>
    <property type="molecule type" value="Genomic_DNA"/>
</dbReference>
<organism evidence="5 6">
    <name type="scientific">Hippea maritima (strain ATCC 700847 / DSM 10411 / MH2)</name>
    <dbReference type="NCBI Taxonomy" id="760142"/>
    <lineage>
        <taxon>Bacteria</taxon>
        <taxon>Pseudomonadati</taxon>
        <taxon>Campylobacterota</taxon>
        <taxon>Desulfurellia</taxon>
        <taxon>Desulfurellales</taxon>
        <taxon>Hippeaceae</taxon>
        <taxon>Hippea</taxon>
    </lineage>
</organism>
<dbReference type="Gene3D" id="2.40.30.170">
    <property type="match status" value="1"/>
</dbReference>
<dbReference type="InterPro" id="IPR058625">
    <property type="entry name" value="MdtA-like_BSH"/>
</dbReference>
<dbReference type="SUPFAM" id="SSF111369">
    <property type="entry name" value="HlyD-like secretion proteins"/>
    <property type="match status" value="1"/>
</dbReference>
<gene>
    <name evidence="5" type="ordered locus">Hipma_0568</name>
</gene>
<dbReference type="PANTHER" id="PTHR32347:SF23">
    <property type="entry name" value="BLL5650 PROTEIN"/>
    <property type="match status" value="1"/>
</dbReference>
<dbReference type="PANTHER" id="PTHR32347">
    <property type="entry name" value="EFFLUX SYSTEM COMPONENT YKNX-RELATED"/>
    <property type="match status" value="1"/>
</dbReference>
<reference evidence="6" key="2">
    <citation type="submission" date="2011-03" db="EMBL/GenBank/DDBJ databases">
        <title>The complete genome of Hippea maritima DSM 10411.</title>
        <authorList>
            <consortium name="US DOE Joint Genome Institute (JGI-PGF)"/>
            <person name="Lucas S."/>
            <person name="Copeland A."/>
            <person name="Lapidus A."/>
            <person name="Bruce D."/>
            <person name="Goodwin L."/>
            <person name="Pitluck S."/>
            <person name="Peters L."/>
            <person name="Kyrpides N."/>
            <person name="Mavromatis K."/>
            <person name="Pagani I."/>
            <person name="Ivanova N."/>
            <person name="Mikhailova N."/>
            <person name="Lu M."/>
            <person name="Detter J.C."/>
            <person name="Tapia R."/>
            <person name="Han C."/>
            <person name="Land M."/>
            <person name="Hauser L."/>
            <person name="Markowitz V."/>
            <person name="Cheng J.-F."/>
            <person name="Hugenholtz P."/>
            <person name="Woyke T."/>
            <person name="Wu D."/>
            <person name="Spring S."/>
            <person name="Schroeder M."/>
            <person name="Brambilla E."/>
            <person name="Klenk H.-P."/>
            <person name="Eisen J.A."/>
        </authorList>
    </citation>
    <scope>NUCLEOTIDE SEQUENCE [LARGE SCALE GENOMIC DNA]</scope>
    <source>
        <strain evidence="6">ATCC 700847 / DSM 10411 / MH2</strain>
    </source>
</reference>
<evidence type="ECO:0000313" key="5">
    <source>
        <dbReference type="EMBL" id="AEA33539.1"/>
    </source>
</evidence>
<name>F2LUT4_HIPMA</name>
<keyword evidence="3" id="KW-0812">Transmembrane</keyword>